<gene>
    <name evidence="1" type="ORF">PPL_05815</name>
</gene>
<organism evidence="1 2">
    <name type="scientific">Heterostelium pallidum (strain ATCC 26659 / Pp 5 / PN500)</name>
    <name type="common">Cellular slime mold</name>
    <name type="synonym">Polysphondylium pallidum</name>
    <dbReference type="NCBI Taxonomy" id="670386"/>
    <lineage>
        <taxon>Eukaryota</taxon>
        <taxon>Amoebozoa</taxon>
        <taxon>Evosea</taxon>
        <taxon>Eumycetozoa</taxon>
        <taxon>Dictyostelia</taxon>
        <taxon>Acytosteliales</taxon>
        <taxon>Acytosteliaceae</taxon>
        <taxon>Heterostelium</taxon>
    </lineage>
</organism>
<dbReference type="RefSeq" id="XP_020433100.1">
    <property type="nucleotide sequence ID" value="XM_020576688.1"/>
</dbReference>
<evidence type="ECO:0000313" key="2">
    <source>
        <dbReference type="Proteomes" id="UP000001396"/>
    </source>
</evidence>
<reference evidence="1 2" key="1">
    <citation type="journal article" date="2011" name="Genome Res.">
        <title>Phylogeny-wide analysis of social amoeba genomes highlights ancient origins for complex intercellular communication.</title>
        <authorList>
            <person name="Heidel A.J."/>
            <person name="Lawal H.M."/>
            <person name="Felder M."/>
            <person name="Schilde C."/>
            <person name="Helps N.R."/>
            <person name="Tunggal B."/>
            <person name="Rivero F."/>
            <person name="John U."/>
            <person name="Schleicher M."/>
            <person name="Eichinger L."/>
            <person name="Platzer M."/>
            <person name="Noegel A.A."/>
            <person name="Schaap P."/>
            <person name="Gloeckner G."/>
        </authorList>
    </citation>
    <scope>NUCLEOTIDE SEQUENCE [LARGE SCALE GENOMIC DNA]</scope>
    <source>
        <strain evidence="2">ATCC 26659 / Pp 5 / PN500</strain>
    </source>
</reference>
<dbReference type="Proteomes" id="UP000001396">
    <property type="component" value="Unassembled WGS sequence"/>
</dbReference>
<proteinExistence type="predicted"/>
<dbReference type="InParanoid" id="D3BBE9"/>
<dbReference type="EMBL" id="ADBJ01000026">
    <property type="protein sequence ID" value="EFA80982.1"/>
    <property type="molecule type" value="Genomic_DNA"/>
</dbReference>
<protein>
    <submittedName>
        <fullName evidence="1">Uncharacterized protein</fullName>
    </submittedName>
</protein>
<keyword evidence="2" id="KW-1185">Reference proteome</keyword>
<dbReference type="GeneID" id="31361299"/>
<evidence type="ECO:0000313" key="1">
    <source>
        <dbReference type="EMBL" id="EFA80982.1"/>
    </source>
</evidence>
<sequence>MEFLVFSNLLKDSKNDALFFGKKPYKKQYDPLLYTPPINSKSMNSILSTSSIGVSIRQESGCLLR</sequence>
<dbReference type="AlphaFoldDB" id="D3BBE9"/>
<accession>D3BBE9</accession>
<comment type="caution">
    <text evidence="1">The sequence shown here is derived from an EMBL/GenBank/DDBJ whole genome shotgun (WGS) entry which is preliminary data.</text>
</comment>
<name>D3BBE9_HETP5</name>